<comment type="caution">
    <text evidence="3">The sequence shown here is derived from an EMBL/GenBank/DDBJ whole genome shotgun (WGS) entry which is preliminary data.</text>
</comment>
<feature type="transmembrane region" description="Helical" evidence="1">
    <location>
        <begin position="126"/>
        <end position="146"/>
    </location>
</feature>
<reference evidence="2" key="2">
    <citation type="journal article" date="2021" name="PeerJ">
        <title>Extensive microbial diversity within the chicken gut microbiome revealed by metagenomics and culture.</title>
        <authorList>
            <person name="Gilroy R."/>
            <person name="Ravi A."/>
            <person name="Getino M."/>
            <person name="Pursley I."/>
            <person name="Horton D.L."/>
            <person name="Alikhan N.F."/>
            <person name="Baker D."/>
            <person name="Gharbi K."/>
            <person name="Hall N."/>
            <person name="Watson M."/>
            <person name="Adriaenssens E.M."/>
            <person name="Foster-Nyarko E."/>
            <person name="Jarju S."/>
            <person name="Secka A."/>
            <person name="Antonio M."/>
            <person name="Oren A."/>
            <person name="Chaudhuri R.R."/>
            <person name="La Ragione R."/>
            <person name="Hildebrand F."/>
            <person name="Pallen M.J."/>
        </authorList>
    </citation>
    <scope>NUCLEOTIDE SEQUENCE</scope>
    <source>
        <strain evidence="2">CHK165-8395</strain>
    </source>
</reference>
<organism evidence="3 4">
    <name type="scientific">Phocaeicola coprocola</name>
    <dbReference type="NCBI Taxonomy" id="310298"/>
    <lineage>
        <taxon>Bacteria</taxon>
        <taxon>Pseudomonadati</taxon>
        <taxon>Bacteroidota</taxon>
        <taxon>Bacteroidia</taxon>
        <taxon>Bacteroidales</taxon>
        <taxon>Bacteroidaceae</taxon>
        <taxon>Phocaeicola</taxon>
    </lineage>
</organism>
<sequence length="207" mass="22912">MEEKKMFTEKESLELISQMIQMTKENLERGSGNVFLIYGYAAVVLSVVVYAAVYITGRPLWNALWFLMFIPAIVMKVLQVRKKPSVVTHMDKMLAHTWCIVGSLFGLTVVAMLLIGMVIGSCNFGLMLPLCLLYAGIGTSITGLIVRVPALVYSPLVAFLVAVYMLMVLTNGGRVAPEWNLYFGFSFLLMMVIPGHLLNKKAAAYAC</sequence>
<keyword evidence="1" id="KW-0812">Transmembrane</keyword>
<name>A0A412GTG4_9BACT</name>
<dbReference type="Proteomes" id="UP000285864">
    <property type="component" value="Unassembled WGS sequence"/>
</dbReference>
<keyword evidence="4" id="KW-1185">Reference proteome</keyword>
<evidence type="ECO:0000313" key="4">
    <source>
        <dbReference type="Proteomes" id="UP000285864"/>
    </source>
</evidence>
<keyword evidence="1" id="KW-0472">Membrane</keyword>
<feature type="transmembrane region" description="Helical" evidence="1">
    <location>
        <begin position="181"/>
        <end position="198"/>
    </location>
</feature>
<feature type="transmembrane region" description="Helical" evidence="1">
    <location>
        <begin position="60"/>
        <end position="78"/>
    </location>
</feature>
<feature type="transmembrane region" description="Helical" evidence="1">
    <location>
        <begin position="34"/>
        <end position="54"/>
    </location>
</feature>
<dbReference type="AlphaFoldDB" id="A0A412GTG4"/>
<feature type="transmembrane region" description="Helical" evidence="1">
    <location>
        <begin position="151"/>
        <end position="169"/>
    </location>
</feature>
<proteinExistence type="predicted"/>
<accession>A0A412GTG4</accession>
<feature type="transmembrane region" description="Helical" evidence="1">
    <location>
        <begin position="98"/>
        <end position="120"/>
    </location>
</feature>
<reference evidence="2" key="3">
    <citation type="submission" date="2021-09" db="EMBL/GenBank/DDBJ databases">
        <authorList>
            <person name="Gilroy R."/>
        </authorList>
    </citation>
    <scope>NUCLEOTIDE SEQUENCE</scope>
    <source>
        <strain evidence="2">CHK165-8395</strain>
    </source>
</reference>
<dbReference type="GeneID" id="79858246"/>
<protein>
    <recommendedName>
        <fullName evidence="5">Transmembrane protein</fullName>
    </recommendedName>
</protein>
<keyword evidence="1" id="KW-1133">Transmembrane helix</keyword>
<dbReference type="EMBL" id="QRUU01000015">
    <property type="protein sequence ID" value="RGR98082.1"/>
    <property type="molecule type" value="Genomic_DNA"/>
</dbReference>
<dbReference type="EMBL" id="DYXD01000027">
    <property type="protein sequence ID" value="HJF06802.1"/>
    <property type="molecule type" value="Genomic_DNA"/>
</dbReference>
<reference evidence="3 4" key="1">
    <citation type="submission" date="2018-08" db="EMBL/GenBank/DDBJ databases">
        <title>A genome reference for cultivated species of the human gut microbiota.</title>
        <authorList>
            <person name="Zou Y."/>
            <person name="Xue W."/>
            <person name="Luo G."/>
        </authorList>
    </citation>
    <scope>NUCLEOTIDE SEQUENCE [LARGE SCALE GENOMIC DNA]</scope>
    <source>
        <strain evidence="3 4">AF24-2</strain>
    </source>
</reference>
<dbReference type="Proteomes" id="UP000718012">
    <property type="component" value="Unassembled WGS sequence"/>
</dbReference>
<dbReference type="RefSeq" id="WP_022125536.1">
    <property type="nucleotide sequence ID" value="NZ_CATZZN010000002.1"/>
</dbReference>
<gene>
    <name evidence="3" type="ORF">DWY20_05245</name>
    <name evidence="2" type="ORF">K8U81_01230</name>
</gene>
<evidence type="ECO:0008006" key="5">
    <source>
        <dbReference type="Google" id="ProtNLM"/>
    </source>
</evidence>
<evidence type="ECO:0000256" key="1">
    <source>
        <dbReference type="SAM" id="Phobius"/>
    </source>
</evidence>
<evidence type="ECO:0000313" key="2">
    <source>
        <dbReference type="EMBL" id="HJF06802.1"/>
    </source>
</evidence>
<evidence type="ECO:0000313" key="3">
    <source>
        <dbReference type="EMBL" id="RGR98082.1"/>
    </source>
</evidence>